<organism evidence="2 3">
    <name type="scientific">Xenoophorus captivus</name>
    <dbReference type="NCBI Taxonomy" id="1517983"/>
    <lineage>
        <taxon>Eukaryota</taxon>
        <taxon>Metazoa</taxon>
        <taxon>Chordata</taxon>
        <taxon>Craniata</taxon>
        <taxon>Vertebrata</taxon>
        <taxon>Euteleostomi</taxon>
        <taxon>Actinopterygii</taxon>
        <taxon>Neopterygii</taxon>
        <taxon>Teleostei</taxon>
        <taxon>Neoteleostei</taxon>
        <taxon>Acanthomorphata</taxon>
        <taxon>Ovalentaria</taxon>
        <taxon>Atherinomorphae</taxon>
        <taxon>Cyprinodontiformes</taxon>
        <taxon>Goodeidae</taxon>
        <taxon>Xenoophorus</taxon>
    </lineage>
</organism>
<name>A0ABV0S6A2_9TELE</name>
<feature type="domain" description="Protein kinase" evidence="1">
    <location>
        <begin position="1"/>
        <end position="93"/>
    </location>
</feature>
<dbReference type="Proteomes" id="UP001434883">
    <property type="component" value="Unassembled WGS sequence"/>
</dbReference>
<dbReference type="Pfam" id="PF07714">
    <property type="entry name" value="PK_Tyr_Ser-Thr"/>
    <property type="match status" value="1"/>
</dbReference>
<proteinExistence type="predicted"/>
<protein>
    <recommendedName>
        <fullName evidence="1">Protein kinase domain-containing protein</fullName>
    </recommendedName>
</protein>
<accession>A0ABV0S6A2</accession>
<dbReference type="SUPFAM" id="SSF56112">
    <property type="entry name" value="Protein kinase-like (PK-like)"/>
    <property type="match status" value="1"/>
</dbReference>
<sequence length="93" mass="10816">MYANLLEAFHTLNAKDKKFFKIHLFLFCLKDESQKMYYVVMENCQGGNLADKIREMPTENPRESEILGWIAEICMALKVIHEAALLHKALMPK</sequence>
<evidence type="ECO:0000313" key="2">
    <source>
        <dbReference type="EMBL" id="MEQ2215819.1"/>
    </source>
</evidence>
<dbReference type="EMBL" id="JAHRIN010068924">
    <property type="protein sequence ID" value="MEQ2215819.1"/>
    <property type="molecule type" value="Genomic_DNA"/>
</dbReference>
<dbReference type="InterPro" id="IPR011009">
    <property type="entry name" value="Kinase-like_dom_sf"/>
</dbReference>
<evidence type="ECO:0000259" key="1">
    <source>
        <dbReference type="PROSITE" id="PS50011"/>
    </source>
</evidence>
<evidence type="ECO:0000313" key="3">
    <source>
        <dbReference type="Proteomes" id="UP001434883"/>
    </source>
</evidence>
<reference evidence="2 3" key="1">
    <citation type="submission" date="2021-06" db="EMBL/GenBank/DDBJ databases">
        <authorList>
            <person name="Palmer J.M."/>
        </authorList>
    </citation>
    <scope>NUCLEOTIDE SEQUENCE [LARGE SCALE GENOMIC DNA]</scope>
    <source>
        <strain evidence="2 3">XC_2019</strain>
        <tissue evidence="2">Muscle</tissue>
    </source>
</reference>
<dbReference type="PROSITE" id="PS50011">
    <property type="entry name" value="PROTEIN_KINASE_DOM"/>
    <property type="match status" value="1"/>
</dbReference>
<dbReference type="Gene3D" id="1.10.510.10">
    <property type="entry name" value="Transferase(Phosphotransferase) domain 1"/>
    <property type="match status" value="1"/>
</dbReference>
<dbReference type="InterPro" id="IPR001245">
    <property type="entry name" value="Ser-Thr/Tyr_kinase_cat_dom"/>
</dbReference>
<comment type="caution">
    <text evidence="2">The sequence shown here is derived from an EMBL/GenBank/DDBJ whole genome shotgun (WGS) entry which is preliminary data.</text>
</comment>
<keyword evidence="3" id="KW-1185">Reference proteome</keyword>
<feature type="non-terminal residue" evidence="2">
    <location>
        <position position="93"/>
    </location>
</feature>
<gene>
    <name evidence="2" type="ORF">XENOCAPTIV_006375</name>
</gene>
<dbReference type="InterPro" id="IPR000719">
    <property type="entry name" value="Prot_kinase_dom"/>
</dbReference>